<dbReference type="InterPro" id="IPR012341">
    <property type="entry name" value="6hp_glycosidase-like_sf"/>
</dbReference>
<gene>
    <name evidence="3" type="ORF">FHS11_003611</name>
</gene>
<keyword evidence="1" id="KW-0732">Signal</keyword>
<dbReference type="GO" id="GO:0005975">
    <property type="term" value="P:carbohydrate metabolic process"/>
    <property type="evidence" value="ECO:0007669"/>
    <property type="project" value="InterPro"/>
</dbReference>
<dbReference type="Gene3D" id="2.60.120.260">
    <property type="entry name" value="Galactose-binding domain-like"/>
    <property type="match status" value="1"/>
</dbReference>
<proteinExistence type="predicted"/>
<evidence type="ECO:0000259" key="2">
    <source>
        <dbReference type="Pfam" id="PF17389"/>
    </source>
</evidence>
<keyword evidence="4" id="KW-1185">Reference proteome</keyword>
<dbReference type="SUPFAM" id="SSF48208">
    <property type="entry name" value="Six-hairpin glycosidases"/>
    <property type="match status" value="1"/>
</dbReference>
<dbReference type="InterPro" id="IPR008928">
    <property type="entry name" value="6-hairpin_glycosidase_sf"/>
</dbReference>
<dbReference type="Gene3D" id="2.60.420.10">
    <property type="entry name" value="Maltose phosphorylase, domain 3"/>
    <property type="match status" value="1"/>
</dbReference>
<feature type="domain" description="Alpha-L-rhamnosidase six-hairpin glycosidase" evidence="2">
    <location>
        <begin position="382"/>
        <end position="638"/>
    </location>
</feature>
<dbReference type="InterPro" id="IPR008979">
    <property type="entry name" value="Galactose-bd-like_sf"/>
</dbReference>
<name>A0A839SIQ8_9SPHI</name>
<dbReference type="OrthoDB" id="9815108at2"/>
<evidence type="ECO:0000313" key="3">
    <source>
        <dbReference type="EMBL" id="MBB3057183.1"/>
    </source>
</evidence>
<dbReference type="InterPro" id="IPR035396">
    <property type="entry name" value="Bac_rhamnosid6H"/>
</dbReference>
<protein>
    <recommendedName>
        <fullName evidence="2">Alpha-L-rhamnosidase six-hairpin glycosidase domain-containing protein</fullName>
    </recommendedName>
</protein>
<dbReference type="EMBL" id="JACHWX010000011">
    <property type="protein sequence ID" value="MBB3057183.1"/>
    <property type="molecule type" value="Genomic_DNA"/>
</dbReference>
<reference evidence="3" key="1">
    <citation type="submission" date="2020-08" db="EMBL/GenBank/DDBJ databases">
        <title>Genomic Encyclopedia of Type Strains, Phase III (KMG-III): the genomes of soil and plant-associated and newly described type strains.</title>
        <authorList>
            <person name="Whitman W."/>
        </authorList>
    </citation>
    <scope>NUCLEOTIDE SEQUENCE [LARGE SCALE GENOMIC DNA]</scope>
    <source>
        <strain evidence="3">CECT 8628</strain>
    </source>
</reference>
<dbReference type="AlphaFoldDB" id="A0A839SIQ8"/>
<feature type="chain" id="PRO_5032458898" description="Alpha-L-rhamnosidase six-hairpin glycosidase domain-containing protein" evidence="1">
    <location>
        <begin position="23"/>
        <end position="794"/>
    </location>
</feature>
<sequence>MRTYLTAFFLACFLLFAKQGSAQIANDKTVLSKPWNAYWIGPANDPGREYGVYYFRKSIDLPAKPASFIVKVSGDNRYKLYVNGTLVSVGPARGDTYYWNYETIDLAPYLTAGKNSVTAIVWNEAEVRPEAQISLRTAFILQGNSTAEEIINTGSSWKCLQNKAYTPITGIGYPTYYVAGPGELVDMNKTIKNWMGTDYDDSAWPTAGVMEHGKPKGLADAFGWMLVPSVIPQMERTLQRILVLRKADGITVPSTFPATKTAITIPANTTATLLLDQTYLTSAYVTLNFSNGKGAAMSLMYNESLFDNLAKYGSRKGNRNDVEGKDFAGRRDSVISDGTAGQSFNTLYWRTYRYIRLRIQTKDDPLVIDDIYGTFTGYPFQQNAKLQTGNPEMQKILDIGWRTARLDAMETYMDCPYYEQLQYIGDTRIQGMVSYYNSGDDRLMRNAINLMDHSRIAEGLTLSRHPSYSPQIISTFSLWYIGVLHDYWMYRPDSNFVKDKLQGERSVLDFFSKYQQPDGSLKGTPYWTFVDWAEGKNWDGGKPPIGTKGGSSILDLQLLLAYQMAADMESKIGMPAYAKRYHEKAAQLKQTIQNNYWDAAKNLYADTEDKDLFSQHANSLAILAGLVKPQEEMALSKKILTDTSLTPCTIYFKYYMHQALVKGGLGNDYLNWLDIWRKNIANGLSTWAEISDLPNARSDCHAWGASPNIEFYRTILGIDSYAPGFSKVKIEPHLGDLKNVSGEIPHPNGKVAVSYIQDGALWKISINLPQKTSGVLIWKGKTYPLKAGENLLKI</sequence>
<evidence type="ECO:0000313" key="4">
    <source>
        <dbReference type="Proteomes" id="UP000539265"/>
    </source>
</evidence>
<feature type="signal peptide" evidence="1">
    <location>
        <begin position="1"/>
        <end position="22"/>
    </location>
</feature>
<accession>A0A839SIQ8</accession>
<dbReference type="Gene3D" id="1.50.10.10">
    <property type="match status" value="1"/>
</dbReference>
<dbReference type="Pfam" id="PF17389">
    <property type="entry name" value="Bac_rhamnosid6H"/>
    <property type="match status" value="1"/>
</dbReference>
<comment type="caution">
    <text evidence="3">The sequence shown here is derived from an EMBL/GenBank/DDBJ whole genome shotgun (WGS) entry which is preliminary data.</text>
</comment>
<dbReference type="SUPFAM" id="SSF49785">
    <property type="entry name" value="Galactose-binding domain-like"/>
    <property type="match status" value="1"/>
</dbReference>
<dbReference type="Proteomes" id="UP000539265">
    <property type="component" value="Unassembled WGS sequence"/>
</dbReference>
<evidence type="ECO:0000256" key="1">
    <source>
        <dbReference type="SAM" id="SignalP"/>
    </source>
</evidence>
<dbReference type="PANTHER" id="PTHR34987">
    <property type="entry name" value="C, PUTATIVE (AFU_ORTHOLOGUE AFUA_3G02880)-RELATED"/>
    <property type="match status" value="1"/>
</dbReference>
<dbReference type="PANTHER" id="PTHR34987:SF2">
    <property type="entry name" value="B, PUTATIVE (AFU_ORTHOLOGUE AFUA_7G05040)-RELATED"/>
    <property type="match status" value="1"/>
</dbReference>
<organism evidence="3 4">
    <name type="scientific">Mucilaginibacter gotjawali</name>
    <dbReference type="NCBI Taxonomy" id="1550579"/>
    <lineage>
        <taxon>Bacteria</taxon>
        <taxon>Pseudomonadati</taxon>
        <taxon>Bacteroidota</taxon>
        <taxon>Sphingobacteriia</taxon>
        <taxon>Sphingobacteriales</taxon>
        <taxon>Sphingobacteriaceae</taxon>
        <taxon>Mucilaginibacter</taxon>
    </lineage>
</organism>
<dbReference type="RefSeq" id="WP_096355415.1">
    <property type="nucleotide sequence ID" value="NZ_AP017313.1"/>
</dbReference>